<keyword evidence="3" id="KW-1185">Reference proteome</keyword>
<dbReference type="GO" id="GO:0005524">
    <property type="term" value="F:ATP binding"/>
    <property type="evidence" value="ECO:0007669"/>
    <property type="project" value="InterPro"/>
</dbReference>
<dbReference type="PANTHER" id="PTHR12873">
    <property type="entry name" value="T7-LIKE MITOCHONDRIAL DNA HELICASE"/>
    <property type="match status" value="1"/>
</dbReference>
<sequence>MMGMSDDQKHLDRFWRQDAIIQAFRQFATRKNCHVTLVIHPRKEREDEDLTTSSIFGGAKASQEADNVLIIQDRRLISTKGKKYLQV</sequence>
<dbReference type="GO" id="GO:0003697">
    <property type="term" value="F:single-stranded DNA binding"/>
    <property type="evidence" value="ECO:0007669"/>
    <property type="project" value="InterPro"/>
</dbReference>
<dbReference type="GO" id="GO:0005739">
    <property type="term" value="C:mitochondrion"/>
    <property type="evidence" value="ECO:0007669"/>
    <property type="project" value="TreeGrafter"/>
</dbReference>
<dbReference type="PANTHER" id="PTHR12873:SF0">
    <property type="entry name" value="TWINKLE MTDNA HELICASE"/>
    <property type="match status" value="1"/>
</dbReference>
<name>A0A9P0KCS0_ACAOB</name>
<proteinExistence type="predicted"/>
<dbReference type="Proteomes" id="UP001152888">
    <property type="component" value="Unassembled WGS sequence"/>
</dbReference>
<dbReference type="Gene3D" id="3.40.50.300">
    <property type="entry name" value="P-loop containing nucleotide triphosphate hydrolases"/>
    <property type="match status" value="1"/>
</dbReference>
<evidence type="ECO:0000313" key="2">
    <source>
        <dbReference type="EMBL" id="CAH1972781.1"/>
    </source>
</evidence>
<organism evidence="2 3">
    <name type="scientific">Acanthoscelides obtectus</name>
    <name type="common">Bean weevil</name>
    <name type="synonym">Bruchus obtectus</name>
    <dbReference type="NCBI Taxonomy" id="200917"/>
    <lineage>
        <taxon>Eukaryota</taxon>
        <taxon>Metazoa</taxon>
        <taxon>Ecdysozoa</taxon>
        <taxon>Arthropoda</taxon>
        <taxon>Hexapoda</taxon>
        <taxon>Insecta</taxon>
        <taxon>Pterygota</taxon>
        <taxon>Neoptera</taxon>
        <taxon>Endopterygota</taxon>
        <taxon>Coleoptera</taxon>
        <taxon>Polyphaga</taxon>
        <taxon>Cucujiformia</taxon>
        <taxon>Chrysomeloidea</taxon>
        <taxon>Chrysomelidae</taxon>
        <taxon>Bruchinae</taxon>
        <taxon>Bruchini</taxon>
        <taxon>Acanthoscelides</taxon>
    </lineage>
</organism>
<dbReference type="AlphaFoldDB" id="A0A9P0KCS0"/>
<dbReference type="EMBL" id="CAKOFQ010006802">
    <property type="protein sequence ID" value="CAH1972781.1"/>
    <property type="molecule type" value="Genomic_DNA"/>
</dbReference>
<comment type="caution">
    <text evidence="2">The sequence shown here is derived from an EMBL/GenBank/DDBJ whole genome shotgun (WGS) entry which is preliminary data.</text>
</comment>
<protein>
    <recommendedName>
        <fullName evidence="1">SF4 helicase domain-containing protein</fullName>
    </recommendedName>
</protein>
<dbReference type="InterPro" id="IPR007694">
    <property type="entry name" value="DNA_helicase_DnaB-like_C"/>
</dbReference>
<dbReference type="InterPro" id="IPR027032">
    <property type="entry name" value="Twinkle-like"/>
</dbReference>
<feature type="domain" description="SF4 helicase" evidence="1">
    <location>
        <begin position="1"/>
        <end position="87"/>
    </location>
</feature>
<reference evidence="2" key="1">
    <citation type="submission" date="2022-03" db="EMBL/GenBank/DDBJ databases">
        <authorList>
            <person name="Sayadi A."/>
        </authorList>
    </citation>
    <scope>NUCLEOTIDE SEQUENCE</scope>
</reference>
<dbReference type="GO" id="GO:0006264">
    <property type="term" value="P:mitochondrial DNA replication"/>
    <property type="evidence" value="ECO:0007669"/>
    <property type="project" value="TreeGrafter"/>
</dbReference>
<dbReference type="GO" id="GO:0043139">
    <property type="term" value="F:5'-3' DNA helicase activity"/>
    <property type="evidence" value="ECO:0007669"/>
    <property type="project" value="InterPro"/>
</dbReference>
<evidence type="ECO:0000313" key="3">
    <source>
        <dbReference type="Proteomes" id="UP001152888"/>
    </source>
</evidence>
<evidence type="ECO:0000259" key="1">
    <source>
        <dbReference type="PROSITE" id="PS51199"/>
    </source>
</evidence>
<dbReference type="PROSITE" id="PS51199">
    <property type="entry name" value="SF4_HELICASE"/>
    <property type="match status" value="1"/>
</dbReference>
<dbReference type="InterPro" id="IPR027417">
    <property type="entry name" value="P-loop_NTPase"/>
</dbReference>
<dbReference type="OrthoDB" id="275278at2759"/>
<gene>
    <name evidence="2" type="ORF">ACAOBT_LOCUS10202</name>
</gene>
<accession>A0A9P0KCS0</accession>